<dbReference type="Pfam" id="PF25597">
    <property type="entry name" value="SH3_retrovirus"/>
    <property type="match status" value="1"/>
</dbReference>
<evidence type="ECO:0000259" key="10">
    <source>
        <dbReference type="Pfam" id="PF25597"/>
    </source>
</evidence>
<keyword evidence="12" id="KW-1185">Reference proteome</keyword>
<protein>
    <submittedName>
        <fullName evidence="11">Retrovirus-related Pol polyprotein from transposon TNT 1-94</fullName>
    </submittedName>
</protein>
<keyword evidence="7" id="KW-0695">RNA-directed DNA polymerase</keyword>
<keyword evidence="3" id="KW-0255">Endonuclease</keyword>
<dbReference type="PANTHER" id="PTHR42648:SF11">
    <property type="entry name" value="TRANSPOSON TY4-P GAG-POL POLYPROTEIN"/>
    <property type="match status" value="1"/>
</dbReference>
<dbReference type="GO" id="GO:0004519">
    <property type="term" value="F:endonuclease activity"/>
    <property type="evidence" value="ECO:0007669"/>
    <property type="project" value="UniProtKB-KW"/>
</dbReference>
<evidence type="ECO:0000256" key="1">
    <source>
        <dbReference type="ARBA" id="ARBA00022722"/>
    </source>
</evidence>
<dbReference type="GO" id="GO:0006310">
    <property type="term" value="P:DNA recombination"/>
    <property type="evidence" value="ECO:0007669"/>
    <property type="project" value="UniProtKB-KW"/>
</dbReference>
<keyword evidence="8" id="KW-0239">DNA-directed DNA polymerase</keyword>
<dbReference type="eggNOG" id="KOG0017">
    <property type="taxonomic scope" value="Eukaryota"/>
</dbReference>
<evidence type="ECO:0000313" key="12">
    <source>
        <dbReference type="Proteomes" id="UP000007755"/>
    </source>
</evidence>
<dbReference type="GO" id="GO:0046872">
    <property type="term" value="F:metal ion binding"/>
    <property type="evidence" value="ECO:0007669"/>
    <property type="project" value="UniProtKB-KW"/>
</dbReference>
<evidence type="ECO:0000256" key="3">
    <source>
        <dbReference type="ARBA" id="ARBA00022759"/>
    </source>
</evidence>
<keyword evidence="8" id="KW-0548">Nucleotidyltransferase</keyword>
<dbReference type="GO" id="GO:0003887">
    <property type="term" value="F:DNA-directed DNA polymerase activity"/>
    <property type="evidence" value="ECO:0007669"/>
    <property type="project" value="UniProtKB-KW"/>
</dbReference>
<keyword evidence="1" id="KW-0540">Nuclease</keyword>
<dbReference type="STRING" id="103372.F4WKK0"/>
<dbReference type="EMBL" id="GL888201">
    <property type="protein sequence ID" value="EGI65265.1"/>
    <property type="molecule type" value="Genomic_DNA"/>
</dbReference>
<evidence type="ECO:0000256" key="7">
    <source>
        <dbReference type="ARBA" id="ARBA00022918"/>
    </source>
</evidence>
<feature type="non-terminal residue" evidence="11">
    <location>
        <position position="1"/>
    </location>
</feature>
<dbReference type="InterPro" id="IPR039537">
    <property type="entry name" value="Retrotran_Ty1/copia-like"/>
</dbReference>
<gene>
    <name evidence="11" type="ORF">G5I_06264</name>
</gene>
<sequence>EAIATASHITNLIPRKGKKNIPFELFFGHKFSLEHLKVFGCVAFFYVLKQHRDKLEPRSETGIMVGYARSRSGYRIYDIKNQR</sequence>
<accession>F4WKK0</accession>
<proteinExistence type="predicted"/>
<evidence type="ECO:0000256" key="8">
    <source>
        <dbReference type="ARBA" id="ARBA00022932"/>
    </source>
</evidence>
<keyword evidence="8" id="KW-0808">Transferase</keyword>
<evidence type="ECO:0000256" key="6">
    <source>
        <dbReference type="ARBA" id="ARBA00022908"/>
    </source>
</evidence>
<evidence type="ECO:0000256" key="5">
    <source>
        <dbReference type="ARBA" id="ARBA00022842"/>
    </source>
</evidence>
<dbReference type="PANTHER" id="PTHR42648">
    <property type="entry name" value="TRANSPOSASE, PUTATIVE-RELATED"/>
    <property type="match status" value="1"/>
</dbReference>
<organism evidence="12">
    <name type="scientific">Acromyrmex echinatior</name>
    <name type="common">Panamanian leafcutter ant</name>
    <name type="synonym">Acromyrmex octospinosus echinatior</name>
    <dbReference type="NCBI Taxonomy" id="103372"/>
    <lineage>
        <taxon>Eukaryota</taxon>
        <taxon>Metazoa</taxon>
        <taxon>Ecdysozoa</taxon>
        <taxon>Arthropoda</taxon>
        <taxon>Hexapoda</taxon>
        <taxon>Insecta</taxon>
        <taxon>Pterygota</taxon>
        <taxon>Neoptera</taxon>
        <taxon>Endopterygota</taxon>
        <taxon>Hymenoptera</taxon>
        <taxon>Apocrita</taxon>
        <taxon>Aculeata</taxon>
        <taxon>Formicoidea</taxon>
        <taxon>Formicidae</taxon>
        <taxon>Myrmicinae</taxon>
        <taxon>Acromyrmex</taxon>
    </lineage>
</organism>
<evidence type="ECO:0000256" key="2">
    <source>
        <dbReference type="ARBA" id="ARBA00022723"/>
    </source>
</evidence>
<dbReference type="InParanoid" id="F4WKK0"/>
<reference evidence="11" key="1">
    <citation type="submission" date="2011-02" db="EMBL/GenBank/DDBJ databases">
        <title>The genome of the leaf-cutting ant Acromyrmex echinatior suggests key adaptations to social evolution and fungus farming.</title>
        <authorList>
            <person name="Nygaard S."/>
            <person name="Zhang G."/>
        </authorList>
    </citation>
    <scope>NUCLEOTIDE SEQUENCE</scope>
</reference>
<name>F4WKK0_ACREC</name>
<dbReference type="InterPro" id="IPR057670">
    <property type="entry name" value="SH3_retrovirus"/>
</dbReference>
<dbReference type="GO" id="GO:0003964">
    <property type="term" value="F:RNA-directed DNA polymerase activity"/>
    <property type="evidence" value="ECO:0007669"/>
    <property type="project" value="UniProtKB-KW"/>
</dbReference>
<keyword evidence="9" id="KW-0233">DNA recombination</keyword>
<dbReference type="AlphaFoldDB" id="F4WKK0"/>
<keyword evidence="4" id="KW-0378">Hydrolase</keyword>
<dbReference type="GO" id="GO:0015074">
    <property type="term" value="P:DNA integration"/>
    <property type="evidence" value="ECO:0007669"/>
    <property type="project" value="UniProtKB-KW"/>
</dbReference>
<evidence type="ECO:0000313" key="11">
    <source>
        <dbReference type="EMBL" id="EGI65265.1"/>
    </source>
</evidence>
<keyword evidence="5" id="KW-0460">Magnesium</keyword>
<evidence type="ECO:0000256" key="4">
    <source>
        <dbReference type="ARBA" id="ARBA00022801"/>
    </source>
</evidence>
<keyword evidence="6" id="KW-0229">DNA integration</keyword>
<keyword evidence="2" id="KW-0479">Metal-binding</keyword>
<feature type="domain" description="Retroviral polymerase SH3-like" evidence="10">
    <location>
        <begin position="41"/>
        <end position="82"/>
    </location>
</feature>
<evidence type="ECO:0000256" key="9">
    <source>
        <dbReference type="ARBA" id="ARBA00023172"/>
    </source>
</evidence>
<dbReference type="GO" id="GO:0016787">
    <property type="term" value="F:hydrolase activity"/>
    <property type="evidence" value="ECO:0007669"/>
    <property type="project" value="UniProtKB-KW"/>
</dbReference>
<dbReference type="Proteomes" id="UP000007755">
    <property type="component" value="Unassembled WGS sequence"/>
</dbReference>